<dbReference type="EMBL" id="QLYX01000013">
    <property type="protein sequence ID" value="RAY12450.1"/>
    <property type="molecule type" value="Genomic_DNA"/>
</dbReference>
<feature type="domain" description="Peptidase C14 caspase" evidence="2">
    <location>
        <begin position="14"/>
        <end position="139"/>
    </location>
</feature>
<dbReference type="InterPro" id="IPR001680">
    <property type="entry name" value="WD40_rpt"/>
</dbReference>
<protein>
    <recommendedName>
        <fullName evidence="2">Peptidase C14 caspase domain-containing protein</fullName>
    </recommendedName>
</protein>
<reference evidence="3 4" key="1">
    <citation type="submission" date="2018-06" db="EMBL/GenBank/DDBJ databases">
        <title>Actinomadura craniellae sp. nov. isolated from marine sponge Craniella sp.</title>
        <authorList>
            <person name="Li L."/>
            <person name="Xu Q.H."/>
            <person name="Lin H.W."/>
            <person name="Lu Y.H."/>
        </authorList>
    </citation>
    <scope>NUCLEOTIDE SEQUENCE [LARGE SCALE GENOMIC DNA]</scope>
    <source>
        <strain evidence="3 4">LHW63021</strain>
    </source>
</reference>
<comment type="caution">
    <text evidence="3">The sequence shown here is derived from an EMBL/GenBank/DDBJ whole genome shotgun (WGS) entry which is preliminary data.</text>
</comment>
<dbReference type="Gene3D" id="2.130.10.10">
    <property type="entry name" value="YVTN repeat-like/Quinoprotein amine dehydrogenase"/>
    <property type="match status" value="1"/>
</dbReference>
<dbReference type="Pfam" id="PF00656">
    <property type="entry name" value="Peptidase_C14"/>
    <property type="match status" value="1"/>
</dbReference>
<dbReference type="InterPro" id="IPR011600">
    <property type="entry name" value="Pept_C14_caspase"/>
</dbReference>
<dbReference type="PROSITE" id="PS50082">
    <property type="entry name" value="WD_REPEATS_2"/>
    <property type="match status" value="1"/>
</dbReference>
<evidence type="ECO:0000256" key="1">
    <source>
        <dbReference type="PROSITE-ProRule" id="PRU00221"/>
    </source>
</evidence>
<dbReference type="GO" id="GO:0004197">
    <property type="term" value="F:cysteine-type endopeptidase activity"/>
    <property type="evidence" value="ECO:0007669"/>
    <property type="project" value="InterPro"/>
</dbReference>
<dbReference type="GO" id="GO:0006508">
    <property type="term" value="P:proteolysis"/>
    <property type="evidence" value="ECO:0007669"/>
    <property type="project" value="InterPro"/>
</dbReference>
<dbReference type="AlphaFoldDB" id="A0A365H051"/>
<sequence>MAEGDGTGWVVVTRRALSVGVGSFGGRRDALPFAPELAERLRTALGALGYECTEPAPLTGEDLGTAVHQTISAAAPDDVLVIHVISHGQTADGTGRLYVVGPDGRHHPLGDVESWLAAIEDHGSRPPTLFLLDVCQAGQAARLPWQGLRGDGSNRAWVLGAAAPGRSAYDGRLTRALVHVLEALGRGELDIDPALEHAPFTAVARAVRLEVDRLTAADDGDSQQVTGSLLDVTADPPDLPFFPNPAYPPSPARRARAEVDAAVAPFLDDVDEALDAAHFYERASGHRAAGSGAAGCFSGRRAELRTLVPWLVGHGTGALRVVTGSPGVGKSALLGVLVCAAHPRLRSATKEVWNRIEQAPWQLDRLAAVHARQRGLAEITASVGRQLGLPATSPADLTRALAGLPEAPAVVLDALDEADHPVEVLADLLLPLAAALRPDGSPACRLLVGTRPWGFEELLDLARTGDGLLDLDQVDRGVLRGELETYVSELLRAHPGYLDAGAVRGAFAAEVAKTLAAPPAEGEERWGEFLVAGLYTQHFATDGAEAETDPVRAAATGRRVPRTLPQVFELDLGGHTGTPWLRPVLTALAFARGEGMPATVAARCAPLFGAEFARLPSPAAPKPLSRSAVRITTVRALVEWLEDSSLGEALNLLDRRAVSYSVPWPGLLYEKLGLAAEHGEKDLFHVLRTARIRLPPADGAGKFRSTSVDGRVHVVAYSRPSTRGSRTMTFAELAAAWPDRSWSLMVDQDSDHEIRLGPGAVELLGAAQRMVAEMPARGPVDAGDAPADAPAGRAARWLKYAAPGPAAGPASDPRADPPAEDVPFIASAVPAPAEVSAALAAARFYLRRSTDTDGTTLYRLFHAGLAEHLRGRAAGGSAAESALLDALLAPLSSSPPSVSAPADWAPAGSAPVGPAPARAVTSWPRRRWDLAEPYVLRHAAEHATLADRLPDLLGDVEFLLRADGLAELPERDWPDGDLRSLFLWAWRVPPPRRRSLLALHAVRWGRYDLASLLDTPPGAPPLTWRPWWAAVPRDRDPRRNSAYMPGPVVPTGVVRVGKEHAVVAPHGKGWVVALSLQTAELLGELRTGGVPVTEIEPGMLGDRPAVLLRRGEESPWLWDVPAGRIEIPAAPSGTPPRQVGVTVVVGVHPVTVTGNPDGTLSWRSMADDRISHDTPAHQGTVRAVTGGRVDGRTVVLTGGDDGVVRVWDAVSRRQLDRIDQYFPVGALELTPDGYLVVTIGDEVICFRYAGAARRNREGY</sequence>
<proteinExistence type="predicted"/>
<dbReference type="SUPFAM" id="SSF50998">
    <property type="entry name" value="Quinoprotein alcohol dehydrogenase-like"/>
    <property type="match status" value="1"/>
</dbReference>
<accession>A0A365H051</accession>
<evidence type="ECO:0000259" key="2">
    <source>
        <dbReference type="Pfam" id="PF00656"/>
    </source>
</evidence>
<dbReference type="Proteomes" id="UP000251891">
    <property type="component" value="Unassembled WGS sequence"/>
</dbReference>
<evidence type="ECO:0000313" key="4">
    <source>
        <dbReference type="Proteomes" id="UP000251891"/>
    </source>
</evidence>
<keyword evidence="4" id="KW-1185">Reference proteome</keyword>
<organism evidence="3 4">
    <name type="scientific">Actinomadura craniellae</name>
    <dbReference type="NCBI Taxonomy" id="2231787"/>
    <lineage>
        <taxon>Bacteria</taxon>
        <taxon>Bacillati</taxon>
        <taxon>Actinomycetota</taxon>
        <taxon>Actinomycetes</taxon>
        <taxon>Streptosporangiales</taxon>
        <taxon>Thermomonosporaceae</taxon>
        <taxon>Actinomadura</taxon>
    </lineage>
</organism>
<dbReference type="InterPro" id="IPR011047">
    <property type="entry name" value="Quinoprotein_ADH-like_sf"/>
</dbReference>
<feature type="repeat" description="WD" evidence="1">
    <location>
        <begin position="1174"/>
        <end position="1217"/>
    </location>
</feature>
<dbReference type="Gene3D" id="3.40.50.1460">
    <property type="match status" value="1"/>
</dbReference>
<dbReference type="InterPro" id="IPR015943">
    <property type="entry name" value="WD40/YVTN_repeat-like_dom_sf"/>
</dbReference>
<keyword evidence="1" id="KW-0853">WD repeat</keyword>
<name>A0A365H051_9ACTN</name>
<evidence type="ECO:0000313" key="3">
    <source>
        <dbReference type="EMBL" id="RAY12450.1"/>
    </source>
</evidence>
<gene>
    <name evidence="3" type="ORF">DPM19_25235</name>
</gene>